<proteinExistence type="predicted"/>
<evidence type="ECO:0000313" key="2">
    <source>
        <dbReference type="EMBL" id="GAI36823.1"/>
    </source>
</evidence>
<name>X1MZU0_9ZZZZ</name>
<reference evidence="2" key="1">
    <citation type="journal article" date="2014" name="Front. Microbiol.">
        <title>High frequency of phylogenetically diverse reductive dehalogenase-homologous genes in deep subseafloor sedimentary metagenomes.</title>
        <authorList>
            <person name="Kawai M."/>
            <person name="Futagami T."/>
            <person name="Toyoda A."/>
            <person name="Takaki Y."/>
            <person name="Nishi S."/>
            <person name="Hori S."/>
            <person name="Arai W."/>
            <person name="Tsubouchi T."/>
            <person name="Morono Y."/>
            <person name="Uchiyama I."/>
            <person name="Ito T."/>
            <person name="Fujiyama A."/>
            <person name="Inagaki F."/>
            <person name="Takami H."/>
        </authorList>
    </citation>
    <scope>NUCLEOTIDE SEQUENCE</scope>
    <source>
        <strain evidence="2">Expedition CK06-06</strain>
    </source>
</reference>
<dbReference type="Pfam" id="PF13485">
    <property type="entry name" value="Peptidase_MA_2"/>
    <property type="match status" value="1"/>
</dbReference>
<comment type="caution">
    <text evidence="2">The sequence shown here is derived from an EMBL/GenBank/DDBJ whole genome shotgun (WGS) entry which is preliminary data.</text>
</comment>
<dbReference type="EMBL" id="BARV01030041">
    <property type="protein sequence ID" value="GAI36823.1"/>
    <property type="molecule type" value="Genomic_DNA"/>
</dbReference>
<sequence length="221" mass="25489">MTGNRAITDFPNTIAFTLEGSSTLPVANINLEYGTDKRSVVSEVSRVEPEYAPRVTIRASWTWQMKKTGSLPPGAKVWWRWRITDEAERTYVTPRQTIAFEDTRYQWQVEVAPDMDIYWHSLGTSLVKELTEGVESRLARVKLDVLIPEERKPKVFVYPDAEELRSAVLFTQEWTGALAFWDYNIILIPVRSDNLEWAKRTLAHEITHLLVRDVTFGPFGD</sequence>
<protein>
    <recommendedName>
        <fullName evidence="1">Peptidase MA-like domain-containing protein</fullName>
    </recommendedName>
</protein>
<organism evidence="2">
    <name type="scientific">marine sediment metagenome</name>
    <dbReference type="NCBI Taxonomy" id="412755"/>
    <lineage>
        <taxon>unclassified sequences</taxon>
        <taxon>metagenomes</taxon>
        <taxon>ecological metagenomes</taxon>
    </lineage>
</organism>
<dbReference type="InterPro" id="IPR039568">
    <property type="entry name" value="Peptidase_MA-like_dom"/>
</dbReference>
<feature type="non-terminal residue" evidence="2">
    <location>
        <position position="221"/>
    </location>
</feature>
<evidence type="ECO:0000259" key="1">
    <source>
        <dbReference type="Pfam" id="PF13485"/>
    </source>
</evidence>
<accession>X1MZU0</accession>
<dbReference type="AlphaFoldDB" id="X1MZU0"/>
<feature type="domain" description="Peptidase MA-like" evidence="1">
    <location>
        <begin position="153"/>
        <end position="220"/>
    </location>
</feature>
<gene>
    <name evidence="2" type="ORF">S06H3_47781</name>
</gene>